<comment type="caution">
    <text evidence="3">The sequence shown here is derived from an EMBL/GenBank/DDBJ whole genome shotgun (WGS) entry which is preliminary data.</text>
</comment>
<evidence type="ECO:0000313" key="4">
    <source>
        <dbReference type="Proteomes" id="UP000634660"/>
    </source>
</evidence>
<proteinExistence type="predicted"/>
<organism evidence="3 4">
    <name type="scientific">Streptomyces subrutilus</name>
    <dbReference type="NCBI Taxonomy" id="36818"/>
    <lineage>
        <taxon>Bacteria</taxon>
        <taxon>Bacillati</taxon>
        <taxon>Actinomycetota</taxon>
        <taxon>Actinomycetes</taxon>
        <taxon>Kitasatosporales</taxon>
        <taxon>Streptomycetaceae</taxon>
        <taxon>Streptomyces</taxon>
    </lineage>
</organism>
<feature type="region of interest" description="Disordered" evidence="1">
    <location>
        <begin position="34"/>
        <end position="70"/>
    </location>
</feature>
<dbReference type="Pfam" id="PF14016">
    <property type="entry name" value="DUF4232"/>
    <property type="match status" value="1"/>
</dbReference>
<feature type="compositionally biased region" description="Low complexity" evidence="1">
    <location>
        <begin position="35"/>
        <end position="44"/>
    </location>
</feature>
<protein>
    <recommendedName>
        <fullName evidence="2">DUF4232 domain-containing protein</fullName>
    </recommendedName>
</protein>
<reference evidence="3" key="1">
    <citation type="journal article" date="2014" name="Int. J. Syst. Evol. Microbiol.">
        <title>Complete genome sequence of Corynebacterium casei LMG S-19264T (=DSM 44701T), isolated from a smear-ripened cheese.</title>
        <authorList>
            <consortium name="US DOE Joint Genome Institute (JGI-PGF)"/>
            <person name="Walter F."/>
            <person name="Albersmeier A."/>
            <person name="Kalinowski J."/>
            <person name="Ruckert C."/>
        </authorList>
    </citation>
    <scope>NUCLEOTIDE SEQUENCE</scope>
    <source>
        <strain evidence="3">JCM 4834</strain>
    </source>
</reference>
<gene>
    <name evidence="3" type="ORF">GCM10010371_60620</name>
</gene>
<sequence length="202" mass="21125">MRWVRGGGRRGAVALAVGVAVLAGCDVPPPPAAAPGPVASPGAVRTPPAVSPTPSDVSSPCPEGGVRLREDGGDAAMGLRLEGYRLQNCGAQPYELNGYPEVRLLDERRRPVEVAVGHGSAPVTSEVPALDALPERVLLQPGQTASVAVVWRNRVTDATVPAVEGRVLELRPRPDAPWVTLALTRPVDLGNTGRLGIGPWRR</sequence>
<accession>A0A918RBC8</accession>
<evidence type="ECO:0000259" key="2">
    <source>
        <dbReference type="Pfam" id="PF14016"/>
    </source>
</evidence>
<dbReference type="PROSITE" id="PS51257">
    <property type="entry name" value="PROKAR_LIPOPROTEIN"/>
    <property type="match status" value="1"/>
</dbReference>
<dbReference type="AlphaFoldDB" id="A0A918RBC8"/>
<name>A0A918RBC8_9ACTN</name>
<evidence type="ECO:0000256" key="1">
    <source>
        <dbReference type="SAM" id="MobiDB-lite"/>
    </source>
</evidence>
<dbReference type="EMBL" id="BMVX01000033">
    <property type="protein sequence ID" value="GGZ92696.1"/>
    <property type="molecule type" value="Genomic_DNA"/>
</dbReference>
<reference evidence="3" key="2">
    <citation type="submission" date="2020-09" db="EMBL/GenBank/DDBJ databases">
        <authorList>
            <person name="Sun Q."/>
            <person name="Ohkuma M."/>
        </authorList>
    </citation>
    <scope>NUCLEOTIDE SEQUENCE</scope>
    <source>
        <strain evidence="3">JCM 4834</strain>
    </source>
</reference>
<dbReference type="InterPro" id="IPR025326">
    <property type="entry name" value="DUF4232"/>
</dbReference>
<evidence type="ECO:0000313" key="3">
    <source>
        <dbReference type="EMBL" id="GGZ92696.1"/>
    </source>
</evidence>
<feature type="domain" description="DUF4232" evidence="2">
    <location>
        <begin position="61"/>
        <end position="201"/>
    </location>
</feature>
<dbReference type="Proteomes" id="UP000634660">
    <property type="component" value="Unassembled WGS sequence"/>
</dbReference>